<evidence type="ECO:0000256" key="1">
    <source>
        <dbReference type="SAM" id="SignalP"/>
    </source>
</evidence>
<keyword evidence="1" id="KW-0732">Signal</keyword>
<gene>
    <name evidence="2" type="ORF">GCM10009431_29810</name>
</gene>
<proteinExistence type="predicted"/>
<dbReference type="InterPro" id="IPR011042">
    <property type="entry name" value="6-blade_b-propeller_TolB-like"/>
</dbReference>
<name>A0ABN1JZ52_9FLAO</name>
<reference evidence="2 3" key="1">
    <citation type="journal article" date="2019" name="Int. J. Syst. Evol. Microbiol.">
        <title>The Global Catalogue of Microorganisms (GCM) 10K type strain sequencing project: providing services to taxonomists for standard genome sequencing and annotation.</title>
        <authorList>
            <consortium name="The Broad Institute Genomics Platform"/>
            <consortium name="The Broad Institute Genome Sequencing Center for Infectious Disease"/>
            <person name="Wu L."/>
            <person name="Ma J."/>
        </authorList>
    </citation>
    <scope>NUCLEOTIDE SEQUENCE [LARGE SCALE GENOMIC DNA]</scope>
    <source>
        <strain evidence="2 3">JCM 15976</strain>
    </source>
</reference>
<evidence type="ECO:0000313" key="2">
    <source>
        <dbReference type="EMBL" id="GAA0749791.1"/>
    </source>
</evidence>
<evidence type="ECO:0008006" key="4">
    <source>
        <dbReference type="Google" id="ProtNLM"/>
    </source>
</evidence>
<dbReference type="Proteomes" id="UP001500736">
    <property type="component" value="Unassembled WGS sequence"/>
</dbReference>
<feature type="signal peptide" evidence="1">
    <location>
        <begin position="1"/>
        <end position="23"/>
    </location>
</feature>
<feature type="chain" id="PRO_5046295885" description="WD40 repeat protein" evidence="1">
    <location>
        <begin position="24"/>
        <end position="306"/>
    </location>
</feature>
<sequence length="306" mass="35235">MKKMKSYILMMCCYFPISLILSGAYCHKEKLKYLDQTPPSLTPEIFAPGHISIKNESEFGSIFNKEATEFYYGANINGMAEIRYTKLEGKTWSKPKVLLSHDKYSLNDPYLSPDENRLYFISNKALESDDAKEDYDIWYIEREGNKWNTKLINAGSNINTNKNEYYMSLTKDGSMYFSSNKDAVENRQHDFNIYSSEFKQGTFQKPKLLGNSINSTAYEADVFVSPDEAYLIFCGIRKEGYGQGDLYVSFKDVTGKWSKAKNMGKLINTEGHELCPFVTQDGKYLFYTSNKDIYWVDASIINSLKE</sequence>
<dbReference type="EMBL" id="BAAAGF010000005">
    <property type="protein sequence ID" value="GAA0749791.1"/>
    <property type="molecule type" value="Genomic_DNA"/>
</dbReference>
<protein>
    <recommendedName>
        <fullName evidence="4">WD40 repeat protein</fullName>
    </recommendedName>
</protein>
<organism evidence="2 3">
    <name type="scientific">Gaetbulibacter jejuensis</name>
    <dbReference type="NCBI Taxonomy" id="584607"/>
    <lineage>
        <taxon>Bacteria</taxon>
        <taxon>Pseudomonadati</taxon>
        <taxon>Bacteroidota</taxon>
        <taxon>Flavobacteriia</taxon>
        <taxon>Flavobacteriales</taxon>
        <taxon>Flavobacteriaceae</taxon>
        <taxon>Gaetbulibacter</taxon>
    </lineage>
</organism>
<dbReference type="Gene3D" id="2.120.10.30">
    <property type="entry name" value="TolB, C-terminal domain"/>
    <property type="match status" value="1"/>
</dbReference>
<dbReference type="InterPro" id="IPR011659">
    <property type="entry name" value="WD40"/>
</dbReference>
<comment type="caution">
    <text evidence="2">The sequence shown here is derived from an EMBL/GenBank/DDBJ whole genome shotgun (WGS) entry which is preliminary data.</text>
</comment>
<dbReference type="Pfam" id="PF07676">
    <property type="entry name" value="PD40"/>
    <property type="match status" value="4"/>
</dbReference>
<accession>A0ABN1JZ52</accession>
<evidence type="ECO:0000313" key="3">
    <source>
        <dbReference type="Proteomes" id="UP001500736"/>
    </source>
</evidence>
<keyword evidence="3" id="KW-1185">Reference proteome</keyword>
<dbReference type="SUPFAM" id="SSF82171">
    <property type="entry name" value="DPP6 N-terminal domain-like"/>
    <property type="match status" value="1"/>
</dbReference>